<protein>
    <recommendedName>
        <fullName evidence="3">SCP domain-containing protein</fullName>
    </recommendedName>
</protein>
<evidence type="ECO:0000259" key="3">
    <source>
        <dbReference type="SMART" id="SM00198"/>
    </source>
</evidence>
<dbReference type="Pfam" id="PF00188">
    <property type="entry name" value="CAP"/>
    <property type="match status" value="2"/>
</dbReference>
<dbReference type="AlphaFoldDB" id="A0A016VI67"/>
<dbReference type="Gene3D" id="3.40.33.10">
    <property type="entry name" value="CAP"/>
    <property type="match status" value="2"/>
</dbReference>
<feature type="domain" description="SCP" evidence="3">
    <location>
        <begin position="279"/>
        <end position="430"/>
    </location>
</feature>
<dbReference type="Proteomes" id="UP000024635">
    <property type="component" value="Unassembled WGS sequence"/>
</dbReference>
<reference evidence="5" key="1">
    <citation type="journal article" date="2015" name="Nat. Genet.">
        <title>The genome and transcriptome of the zoonotic hookworm Ancylostoma ceylanicum identify infection-specific gene families.</title>
        <authorList>
            <person name="Schwarz E.M."/>
            <person name="Hu Y."/>
            <person name="Antoshechkin I."/>
            <person name="Miller M.M."/>
            <person name="Sternberg P.W."/>
            <person name="Aroian R.V."/>
        </authorList>
    </citation>
    <scope>NUCLEOTIDE SEQUENCE</scope>
    <source>
        <strain evidence="5">HY135</strain>
    </source>
</reference>
<dbReference type="STRING" id="53326.A0A016VI67"/>
<organism evidence="4 5">
    <name type="scientific">Ancylostoma ceylanicum</name>
    <dbReference type="NCBI Taxonomy" id="53326"/>
    <lineage>
        <taxon>Eukaryota</taxon>
        <taxon>Metazoa</taxon>
        <taxon>Ecdysozoa</taxon>
        <taxon>Nematoda</taxon>
        <taxon>Chromadorea</taxon>
        <taxon>Rhabditida</taxon>
        <taxon>Rhabditina</taxon>
        <taxon>Rhabditomorpha</taxon>
        <taxon>Strongyloidea</taxon>
        <taxon>Ancylostomatidae</taxon>
        <taxon>Ancylostomatinae</taxon>
        <taxon>Ancylostoma</taxon>
    </lineage>
</organism>
<dbReference type="OrthoDB" id="5847754at2759"/>
<name>A0A016VI67_9BILA</name>
<proteinExistence type="predicted"/>
<feature type="chain" id="PRO_5001493562" description="SCP domain-containing protein" evidence="2">
    <location>
        <begin position="17"/>
        <end position="456"/>
    </location>
</feature>
<dbReference type="SMART" id="SM00198">
    <property type="entry name" value="SCP"/>
    <property type="match status" value="2"/>
</dbReference>
<feature type="compositionally biased region" description="Low complexity" evidence="1">
    <location>
        <begin position="222"/>
        <end position="265"/>
    </location>
</feature>
<dbReference type="InterPro" id="IPR014044">
    <property type="entry name" value="CAP_dom"/>
</dbReference>
<feature type="region of interest" description="Disordered" evidence="1">
    <location>
        <begin position="222"/>
        <end position="273"/>
    </location>
</feature>
<keyword evidence="5" id="KW-1185">Reference proteome</keyword>
<keyword evidence="2" id="KW-0732">Signal</keyword>
<sequence length="456" mass="50018">MRLLVVLGVLVVGSFATVPDYQCWNFGQTNEIRHIYLTEANTLREKIAKGEAINKQGKCPQGKNIYKLYWDCILEEYAQKAVDQCTDKPTVPTELSCAFNVTELTTCNPTPLFKKQVKEWWWGEVERVGLGADAAFKPGLENFAVLANGLATRIGCAQKNCNGKLYMACMVYGKAATTAGQAIYEVGTGCSGDAECTTYEGSRCLKKKKICEAGYPGKEAVVPPTVGTTTAATEKPTEPTKTTKPSKPSSPSKPSKPTASPAGSKYCTEQGHENMNADPAREELWRMHNEKRALVAKGGLHMSNGKTSRACPRMKKFAKYNCGLEKEAYATASNCPKADPNVDNVNWFMATADNRKKAAIEAMNNWYNEINSSYMVQATGSQNLLLPELNIRHFARMVWDTNTEMGCAINKCNNKWVVVCRYGPGVGVYGSPIYFMGPKACNQCRDTCVDGALCPP</sequence>
<comment type="caution">
    <text evidence="4">The sequence shown here is derived from an EMBL/GenBank/DDBJ whole genome shotgun (WGS) entry which is preliminary data.</text>
</comment>
<dbReference type="InterPro" id="IPR035940">
    <property type="entry name" value="CAP_sf"/>
</dbReference>
<dbReference type="PANTHER" id="PTHR10334">
    <property type="entry name" value="CYSTEINE-RICH SECRETORY PROTEIN-RELATED"/>
    <property type="match status" value="1"/>
</dbReference>
<dbReference type="SUPFAM" id="SSF55797">
    <property type="entry name" value="PR-1-like"/>
    <property type="match status" value="2"/>
</dbReference>
<dbReference type="CDD" id="cd05380">
    <property type="entry name" value="CAP_euk"/>
    <property type="match status" value="2"/>
</dbReference>
<evidence type="ECO:0000313" key="4">
    <source>
        <dbReference type="EMBL" id="EYC26981.1"/>
    </source>
</evidence>
<evidence type="ECO:0000256" key="2">
    <source>
        <dbReference type="SAM" id="SignalP"/>
    </source>
</evidence>
<accession>A0A016VI67</accession>
<feature type="domain" description="SCP" evidence="3">
    <location>
        <begin position="31"/>
        <end position="180"/>
    </location>
</feature>
<gene>
    <name evidence="4" type="primary">Acey_s0009.g458</name>
    <name evidence="4" type="synonym">ASP-s0009.g458</name>
    <name evidence="4" type="ORF">Y032_0009g458</name>
</gene>
<evidence type="ECO:0000313" key="5">
    <source>
        <dbReference type="Proteomes" id="UP000024635"/>
    </source>
</evidence>
<evidence type="ECO:0000256" key="1">
    <source>
        <dbReference type="SAM" id="MobiDB-lite"/>
    </source>
</evidence>
<feature type="signal peptide" evidence="2">
    <location>
        <begin position="1"/>
        <end position="16"/>
    </location>
</feature>
<dbReference type="EMBL" id="JARK01001345">
    <property type="protein sequence ID" value="EYC26981.1"/>
    <property type="molecule type" value="Genomic_DNA"/>
</dbReference>
<dbReference type="InterPro" id="IPR001283">
    <property type="entry name" value="CRISP-related"/>
</dbReference>